<dbReference type="PANTHER" id="PTHR34047:SF8">
    <property type="entry name" value="PROTEIN YKFC"/>
    <property type="match status" value="1"/>
</dbReference>
<dbReference type="InterPro" id="IPR000477">
    <property type="entry name" value="RT_dom"/>
</dbReference>
<evidence type="ECO:0000256" key="1">
    <source>
        <dbReference type="ARBA" id="ARBA00034120"/>
    </source>
</evidence>
<proteinExistence type="inferred from homology"/>
<name>A0AA34RYH8_PSEPU</name>
<accession>A0AA34RYH8</accession>
<reference evidence="3 4" key="2">
    <citation type="submission" date="2014-11" db="EMBL/GenBank/DDBJ databases">
        <title>Draft genome sequence of the solvent-tolerant Pseudomonas putida S12 including megaplasmid pTTS12.</title>
        <authorList>
            <person name="Wierckx N."/>
            <person name="Nijkamp J."/>
            <person name="Ballerstedt H."/>
            <person name="Siezen R.J."/>
            <person name="Wels M."/>
            <person name="de Ridder D."/>
            <person name="de Winde J.H."/>
            <person name="Ruijssenaars H.J."/>
        </authorList>
    </citation>
    <scope>NUCLEOTIDE SEQUENCE [LARGE SCALE GENOMIC DNA]</scope>
    <source>
        <strain evidence="3 4">S12</strain>
    </source>
</reference>
<evidence type="ECO:0000259" key="2">
    <source>
        <dbReference type="PROSITE" id="PS50878"/>
    </source>
</evidence>
<gene>
    <name evidence="3" type="ORF">RPPX_21950</name>
</gene>
<dbReference type="InterPro" id="IPR043502">
    <property type="entry name" value="DNA/RNA_pol_sf"/>
</dbReference>
<dbReference type="Proteomes" id="UP000017753">
    <property type="component" value="Chromosome"/>
</dbReference>
<dbReference type="PROSITE" id="PS50878">
    <property type="entry name" value="RT_POL"/>
    <property type="match status" value="1"/>
</dbReference>
<sequence length="425" mass="49309">MPSGGWYKTRQYLHFDRPVSEKAANAYVSNSDKVRTHSFYPFIRNTALAVKTKYDNDTDEFSNIKKERHISYAAHMDSHIYAYYSSVLSDAYERKLVAYGLDSSVLAFRSLGGKSNIHHAHAAFEEIKSRNECSVLCFDIEKFFDRLDHKLVKDAWKSILGLPDLPADHYAVFKAITKHSWVERECVFNALDISVHNPVVENSRLCEAAEFRELIRGAKLVSSNSDAFGIPQGSPISALISNFYMLEFDRAMRDFLSDSGSVYYRYCDDIMVICPISLEAQTKHFVETEIKNLRLEIQHKKTDIQQFTRNFKGELSAKKAIQYLGFMFDGERTFIRPASLTRYYRKMKVKIRLAKKSRDRINILRRGRGEAERELFLKSIYNGYSYLGRRNFITYGYRAAKIMGSKTIQKQLRSHWRKIQAEIQG</sequence>
<dbReference type="Pfam" id="PF00078">
    <property type="entry name" value="RVT_1"/>
    <property type="match status" value="1"/>
</dbReference>
<dbReference type="PANTHER" id="PTHR34047">
    <property type="entry name" value="NUCLEAR INTRON MATURASE 1, MITOCHONDRIAL-RELATED"/>
    <property type="match status" value="1"/>
</dbReference>
<evidence type="ECO:0000313" key="4">
    <source>
        <dbReference type="Proteomes" id="UP000017753"/>
    </source>
</evidence>
<dbReference type="EMBL" id="CP009974">
    <property type="protein sequence ID" value="AJA15889.1"/>
    <property type="molecule type" value="Genomic_DNA"/>
</dbReference>
<dbReference type="RefSeq" id="WP_019437101.1">
    <property type="nucleotide sequence ID" value="NZ_ALNR01000064.1"/>
</dbReference>
<organism evidence="3 4">
    <name type="scientific">Pseudomonas putida S12</name>
    <dbReference type="NCBI Taxonomy" id="1215087"/>
    <lineage>
        <taxon>Bacteria</taxon>
        <taxon>Pseudomonadati</taxon>
        <taxon>Pseudomonadota</taxon>
        <taxon>Gammaproteobacteria</taxon>
        <taxon>Pseudomonadales</taxon>
        <taxon>Pseudomonadaceae</taxon>
        <taxon>Pseudomonas</taxon>
    </lineage>
</organism>
<evidence type="ECO:0000313" key="3">
    <source>
        <dbReference type="EMBL" id="AJA15889.1"/>
    </source>
</evidence>
<comment type="similarity">
    <text evidence="1">Belongs to the bacterial reverse transcriptase family.</text>
</comment>
<reference evidence="3 4" key="1">
    <citation type="submission" date="2014-11" db="EMBL/GenBank/DDBJ databases">
        <title>Complete genome sequence of Pseudomonas putida S12 including megaplasmid pTTS12.</title>
        <authorList>
            <person name="Kuepper J."/>
            <person name="Ruijssenaars H.J."/>
            <person name="Blank L.M."/>
            <person name="de Winde J.H."/>
            <person name="Wierckx N."/>
        </authorList>
    </citation>
    <scope>NUCLEOTIDE SEQUENCE [LARGE SCALE GENOMIC DNA]</scope>
    <source>
        <strain evidence="3 4">S12</strain>
    </source>
</reference>
<dbReference type="CDD" id="cd01651">
    <property type="entry name" value="RT_G2_intron"/>
    <property type="match status" value="1"/>
</dbReference>
<dbReference type="InterPro" id="IPR051083">
    <property type="entry name" value="GrpII_Intron_Splice-Mob/Def"/>
</dbReference>
<dbReference type="AlphaFoldDB" id="A0AA34RYH8"/>
<dbReference type="NCBIfam" id="NF041746">
    <property type="entry name" value="Drt2"/>
    <property type="match status" value="1"/>
</dbReference>
<protein>
    <recommendedName>
        <fullName evidence="2">Reverse transcriptase domain-containing protein</fullName>
    </recommendedName>
</protein>
<dbReference type="SUPFAM" id="SSF56672">
    <property type="entry name" value="DNA/RNA polymerases"/>
    <property type="match status" value="1"/>
</dbReference>
<feature type="domain" description="Reverse transcriptase" evidence="2">
    <location>
        <begin position="1"/>
        <end position="328"/>
    </location>
</feature>